<evidence type="ECO:0000256" key="8">
    <source>
        <dbReference type="ARBA" id="ARBA00023065"/>
    </source>
</evidence>
<dbReference type="InterPro" id="IPR002523">
    <property type="entry name" value="MgTranspt_CorA/ZnTranspt_ZntB"/>
</dbReference>
<evidence type="ECO:0000256" key="1">
    <source>
        <dbReference type="ARBA" id="ARBA00004651"/>
    </source>
</evidence>
<evidence type="ECO:0000256" key="5">
    <source>
        <dbReference type="ARBA" id="ARBA00022692"/>
    </source>
</evidence>
<gene>
    <name evidence="13" type="ORF">FHS56_000052</name>
</gene>
<dbReference type="AlphaFoldDB" id="A0A846MM07"/>
<organism evidence="13 14">
    <name type="scientific">Thermonema lapsum</name>
    <dbReference type="NCBI Taxonomy" id="28195"/>
    <lineage>
        <taxon>Bacteria</taxon>
        <taxon>Pseudomonadati</taxon>
        <taxon>Bacteroidota</taxon>
        <taxon>Cytophagia</taxon>
        <taxon>Cytophagales</taxon>
        <taxon>Thermonemataceae</taxon>
        <taxon>Thermonema</taxon>
    </lineage>
</organism>
<dbReference type="PANTHER" id="PTHR46494">
    <property type="entry name" value="CORA FAMILY METAL ION TRANSPORTER (EUROFUNG)"/>
    <property type="match status" value="1"/>
</dbReference>
<comment type="caution">
    <text evidence="13">The sequence shown here is derived from an EMBL/GenBank/DDBJ whole genome shotgun (WGS) entry which is preliminary data.</text>
</comment>
<dbReference type="PANTHER" id="PTHR46494:SF1">
    <property type="entry name" value="CORA FAMILY METAL ION TRANSPORTER (EUROFUNG)"/>
    <property type="match status" value="1"/>
</dbReference>
<evidence type="ECO:0000256" key="2">
    <source>
        <dbReference type="ARBA" id="ARBA00009765"/>
    </source>
</evidence>
<comment type="catalytic activity">
    <reaction evidence="10">
        <text>Mg(2+)(in) = Mg(2+)(out)</text>
        <dbReference type="Rhea" id="RHEA:29827"/>
        <dbReference type="ChEBI" id="CHEBI:18420"/>
    </reaction>
</comment>
<evidence type="ECO:0000313" key="14">
    <source>
        <dbReference type="Proteomes" id="UP000537126"/>
    </source>
</evidence>
<evidence type="ECO:0000256" key="3">
    <source>
        <dbReference type="ARBA" id="ARBA00022448"/>
    </source>
</evidence>
<reference evidence="13 14" key="1">
    <citation type="submission" date="2020-03" db="EMBL/GenBank/DDBJ databases">
        <title>Genomic Encyclopedia of Type Strains, Phase IV (KMG-IV): sequencing the most valuable type-strain genomes for metagenomic binning, comparative biology and taxonomic classification.</title>
        <authorList>
            <person name="Goeker M."/>
        </authorList>
    </citation>
    <scope>NUCLEOTIDE SEQUENCE [LARGE SCALE GENOMIC DNA]</scope>
    <source>
        <strain evidence="13 14">DSM 5718</strain>
    </source>
</reference>
<dbReference type="EMBL" id="JAASRN010000001">
    <property type="protein sequence ID" value="NIK72566.1"/>
    <property type="molecule type" value="Genomic_DNA"/>
</dbReference>
<evidence type="ECO:0000256" key="4">
    <source>
        <dbReference type="ARBA" id="ARBA00022475"/>
    </source>
</evidence>
<evidence type="ECO:0000256" key="10">
    <source>
        <dbReference type="ARBA" id="ARBA00034269"/>
    </source>
</evidence>
<evidence type="ECO:0000256" key="6">
    <source>
        <dbReference type="ARBA" id="ARBA00022842"/>
    </source>
</evidence>
<dbReference type="GO" id="GO:0015087">
    <property type="term" value="F:cobalt ion transmembrane transporter activity"/>
    <property type="evidence" value="ECO:0007669"/>
    <property type="project" value="TreeGrafter"/>
</dbReference>
<name>A0A846MM07_9BACT</name>
<dbReference type="Pfam" id="PF01544">
    <property type="entry name" value="CorA"/>
    <property type="match status" value="1"/>
</dbReference>
<feature type="transmembrane region" description="Helical" evidence="12">
    <location>
        <begin position="278"/>
        <end position="297"/>
    </location>
</feature>
<keyword evidence="8" id="KW-0406">Ion transport</keyword>
<dbReference type="Proteomes" id="UP000537126">
    <property type="component" value="Unassembled WGS sequence"/>
</dbReference>
<evidence type="ECO:0000256" key="11">
    <source>
        <dbReference type="ARBA" id="ARBA00045497"/>
    </source>
</evidence>
<evidence type="ECO:0000256" key="12">
    <source>
        <dbReference type="SAM" id="Phobius"/>
    </source>
</evidence>
<comment type="subcellular location">
    <subcellularLocation>
        <location evidence="1">Cell membrane</location>
        <topology evidence="1">Multi-pass membrane protein</topology>
    </subcellularLocation>
</comment>
<accession>A0A846MM07</accession>
<keyword evidence="5 12" id="KW-0812">Transmembrane</keyword>
<dbReference type="SUPFAM" id="SSF144083">
    <property type="entry name" value="Magnesium transport protein CorA, transmembrane region"/>
    <property type="match status" value="1"/>
</dbReference>
<evidence type="ECO:0000313" key="13">
    <source>
        <dbReference type="EMBL" id="NIK72566.1"/>
    </source>
</evidence>
<dbReference type="GO" id="GO:0050897">
    <property type="term" value="F:cobalt ion binding"/>
    <property type="evidence" value="ECO:0007669"/>
    <property type="project" value="TreeGrafter"/>
</dbReference>
<dbReference type="InterPro" id="IPR045861">
    <property type="entry name" value="CorA_cytoplasmic_dom"/>
</dbReference>
<dbReference type="InterPro" id="IPR045863">
    <property type="entry name" value="CorA_TM1_TM2"/>
</dbReference>
<dbReference type="FunFam" id="1.20.58.340:FF:000004">
    <property type="entry name" value="Magnesium transport protein CorA"/>
    <property type="match status" value="1"/>
</dbReference>
<proteinExistence type="inferred from homology"/>
<evidence type="ECO:0000256" key="7">
    <source>
        <dbReference type="ARBA" id="ARBA00022989"/>
    </source>
</evidence>
<keyword evidence="6" id="KW-0460">Magnesium</keyword>
<comment type="function">
    <text evidence="11">Mediates influx of magnesium ions. Alternates between open and closed states. Activated by low cytoplasmic Mg(2+) levels. Inactive when cytoplasmic Mg(2+) levels are high.</text>
</comment>
<keyword evidence="4" id="KW-1003">Cell membrane</keyword>
<dbReference type="SUPFAM" id="SSF143865">
    <property type="entry name" value="CorA soluble domain-like"/>
    <property type="match status" value="1"/>
</dbReference>
<comment type="similarity">
    <text evidence="2">Belongs to the CorA metal ion transporter (MIT) (TC 1.A.35) family.</text>
</comment>
<dbReference type="Gene3D" id="1.20.58.340">
    <property type="entry name" value="Magnesium transport protein CorA, transmembrane region"/>
    <property type="match status" value="2"/>
</dbReference>
<feature type="transmembrane region" description="Helical" evidence="12">
    <location>
        <begin position="242"/>
        <end position="266"/>
    </location>
</feature>
<dbReference type="GO" id="GO:0005886">
    <property type="term" value="C:plasma membrane"/>
    <property type="evidence" value="ECO:0007669"/>
    <property type="project" value="UniProtKB-SubCell"/>
</dbReference>
<evidence type="ECO:0000256" key="9">
    <source>
        <dbReference type="ARBA" id="ARBA00023136"/>
    </source>
</evidence>
<keyword evidence="3" id="KW-0813">Transport</keyword>
<protein>
    <submittedName>
        <fullName evidence="13">Magnesium transporter</fullName>
    </submittedName>
</protein>
<dbReference type="GO" id="GO:0000287">
    <property type="term" value="F:magnesium ion binding"/>
    <property type="evidence" value="ECO:0007669"/>
    <property type="project" value="TreeGrafter"/>
</dbReference>
<sequence>MIRKFISPTQGQELCWIDVEAPTPQEFEQLHQSYDLSLEHIQDCLDPEHLPKAEPFEEGYFCILRAYQQDSHADAHTMQDLTTKIAIYTKKDLLISIHRMPLGFIDPIAHRFNTCQKTFDTRQIIVHLIHGCLESYRPIVVELIKQIDDYEARLFQQESLQLQMQKTLYLLKRKAGVLRNVVFLMQEVLNTFRAQKKHQSFYWQDTLDLAQHLQNSFRQAEEDSSNLLNFYLSMAAHRTNEIMRILTIFSVFFLPLTFIVGVYGMNFEYMPELKMRDGYFGVWVVMLLLTMSIYILFKKKKWL</sequence>
<keyword evidence="7 12" id="KW-1133">Transmembrane helix</keyword>
<keyword evidence="9 12" id="KW-0472">Membrane</keyword>
<keyword evidence="14" id="KW-1185">Reference proteome</keyword>
<dbReference type="GO" id="GO:0015095">
    <property type="term" value="F:magnesium ion transmembrane transporter activity"/>
    <property type="evidence" value="ECO:0007669"/>
    <property type="project" value="TreeGrafter"/>
</dbReference>
<dbReference type="RefSeq" id="WP_166917890.1">
    <property type="nucleotide sequence ID" value="NZ_JAASRN010000001.1"/>
</dbReference>
<dbReference type="Gene3D" id="3.30.460.20">
    <property type="entry name" value="CorA soluble domain-like"/>
    <property type="match status" value="1"/>
</dbReference>